<feature type="domain" description="Protein-glutamine gamma-glutamyltransferase-like C-terminal" evidence="9">
    <location>
        <begin position="264"/>
        <end position="320"/>
    </location>
</feature>
<dbReference type="InterPro" id="IPR025403">
    <property type="entry name" value="TgpA-like_C"/>
</dbReference>
<comment type="function">
    <text evidence="1 7">Required for growth under high-pressure and low-temperature conditions.</text>
</comment>
<evidence type="ECO:0000256" key="6">
    <source>
        <dbReference type="ARBA" id="ARBA00023136"/>
    </source>
</evidence>
<dbReference type="Proteomes" id="UP001369815">
    <property type="component" value="Unassembled WGS sequence"/>
</dbReference>
<keyword evidence="11" id="KW-1185">Reference proteome</keyword>
<proteinExistence type="inferred from homology"/>
<feature type="region of interest" description="Disordered" evidence="8">
    <location>
        <begin position="335"/>
        <end position="455"/>
    </location>
</feature>
<evidence type="ECO:0000259" key="9">
    <source>
        <dbReference type="Pfam" id="PF13559"/>
    </source>
</evidence>
<keyword evidence="4 7" id="KW-0812">Transmembrane</keyword>
<keyword evidence="6 7" id="KW-0472">Membrane</keyword>
<organism evidence="10 11">
    <name type="scientific">Daldinia eschscholtzii</name>
    <dbReference type="NCBI Taxonomy" id="292717"/>
    <lineage>
        <taxon>Eukaryota</taxon>
        <taxon>Fungi</taxon>
        <taxon>Dikarya</taxon>
        <taxon>Ascomycota</taxon>
        <taxon>Pezizomycotina</taxon>
        <taxon>Sordariomycetes</taxon>
        <taxon>Xylariomycetidae</taxon>
        <taxon>Xylariales</taxon>
        <taxon>Hypoxylaceae</taxon>
        <taxon>Daldinia</taxon>
    </lineage>
</organism>
<comment type="similarity">
    <text evidence="2 7">Belongs to the DLT1 family.</text>
</comment>
<evidence type="ECO:0000256" key="7">
    <source>
        <dbReference type="RuleBase" id="RU367100"/>
    </source>
</evidence>
<comment type="caution">
    <text evidence="10">The sequence shown here is derived from an EMBL/GenBank/DDBJ whole genome shotgun (WGS) entry which is preliminary data.</text>
</comment>
<evidence type="ECO:0000256" key="2">
    <source>
        <dbReference type="ARBA" id="ARBA00005550"/>
    </source>
</evidence>
<dbReference type="GO" id="GO:0016020">
    <property type="term" value="C:membrane"/>
    <property type="evidence" value="ECO:0007669"/>
    <property type="project" value="UniProtKB-SubCell"/>
</dbReference>
<feature type="compositionally biased region" description="Low complexity" evidence="8">
    <location>
        <begin position="417"/>
        <end position="455"/>
    </location>
</feature>
<keyword evidence="5 7" id="KW-1133">Transmembrane helix</keyword>
<evidence type="ECO:0000256" key="3">
    <source>
        <dbReference type="ARBA" id="ARBA00021353"/>
    </source>
</evidence>
<evidence type="ECO:0000256" key="8">
    <source>
        <dbReference type="SAM" id="MobiDB-lite"/>
    </source>
</evidence>
<comment type="subcellular location">
    <subcellularLocation>
        <location evidence="7">Membrane</location>
        <topology evidence="7">Multi-pass membrane protein</topology>
    </subcellularLocation>
</comment>
<accession>A0AAX6MUK0</accession>
<evidence type="ECO:0000256" key="4">
    <source>
        <dbReference type="ARBA" id="ARBA00022692"/>
    </source>
</evidence>
<dbReference type="EMBL" id="JBANMG010000003">
    <property type="protein sequence ID" value="KAK6955851.1"/>
    <property type="molecule type" value="Genomic_DNA"/>
</dbReference>
<dbReference type="PANTHER" id="PTHR40021:SF1">
    <property type="entry name" value="DEFECT AT LOW TEMPERATURE PROTEIN 1"/>
    <property type="match status" value="1"/>
</dbReference>
<sequence>MEPEPQLPLRRARHNNVILLDPNTWRVIMKSATNLVSRIVYNSIYLLLCLLLAALLLVVPGDFIRQDLFSSGQYINLIVLAIVFVLTVLIVLFIYILRLYVTRTVLASIPKTWIPVEKGDVPKDVRKVIATDLGRSAAIALGARPKVVAPVIRATSLEDVAEEGVVADGNTKKPRRSLQLFKSKSPATVEEKLGISLPHLYPVWGEIEHDGWGSPSSPDLPNIQYSTVLSELPNLIEAKAVSQAPVDPSSAMSPPMFDADAVNLLQRRPNMTMRDYVTHLISIGVLLSSQEAFEFLDSYERARFSTRPMSNAHFRHLMHLFAEVLRAMQPLDTASLYEPNSPDGAYSESDGHIDDDAPRDTNPTTPARSGSSSLSLSGSSIRSRTRRPTLPDRNSSANTWNQYRTAPTTPRSKFGGRRASQSTTSSSTRSFAQTRKAYAASQASSASFRSASQSSVIRLATREDRGDLPYVLRIGESF</sequence>
<dbReference type="AlphaFoldDB" id="A0AAX6MUK0"/>
<dbReference type="PANTHER" id="PTHR40021">
    <property type="entry name" value="DEFECT AT LOW TEMPERATURE PROTEIN 1"/>
    <property type="match status" value="1"/>
</dbReference>
<gene>
    <name evidence="7" type="primary">DLT1</name>
    <name evidence="10" type="ORF">Daesc_003496</name>
</gene>
<name>A0AAX6MUK0_9PEZI</name>
<evidence type="ECO:0000313" key="10">
    <source>
        <dbReference type="EMBL" id="KAK6955851.1"/>
    </source>
</evidence>
<evidence type="ECO:0000256" key="1">
    <source>
        <dbReference type="ARBA" id="ARBA00002489"/>
    </source>
</evidence>
<feature type="compositionally biased region" description="Polar residues" evidence="8">
    <location>
        <begin position="392"/>
        <end position="411"/>
    </location>
</feature>
<feature type="compositionally biased region" description="Basic and acidic residues" evidence="8">
    <location>
        <begin position="349"/>
        <end position="359"/>
    </location>
</feature>
<dbReference type="InterPro" id="IPR038869">
    <property type="entry name" value="DLT1"/>
</dbReference>
<feature type="compositionally biased region" description="Low complexity" evidence="8">
    <location>
        <begin position="368"/>
        <end position="382"/>
    </location>
</feature>
<feature type="transmembrane region" description="Helical" evidence="7">
    <location>
        <begin position="39"/>
        <end position="59"/>
    </location>
</feature>
<protein>
    <recommendedName>
        <fullName evidence="3 7">Defect at low temperature protein 1</fullName>
    </recommendedName>
</protein>
<evidence type="ECO:0000313" key="11">
    <source>
        <dbReference type="Proteomes" id="UP001369815"/>
    </source>
</evidence>
<evidence type="ECO:0000256" key="5">
    <source>
        <dbReference type="ARBA" id="ARBA00022989"/>
    </source>
</evidence>
<dbReference type="Pfam" id="PF13559">
    <property type="entry name" value="DUF4129"/>
    <property type="match status" value="1"/>
</dbReference>
<feature type="transmembrane region" description="Helical" evidence="7">
    <location>
        <begin position="74"/>
        <end position="97"/>
    </location>
</feature>
<reference evidence="10 11" key="1">
    <citation type="journal article" date="2024" name="Front Chem Biol">
        <title>Unveiling the potential of Daldinia eschscholtzii MFLUCC 19-0629 through bioactivity and bioinformatics studies for enhanced sustainable agriculture production.</title>
        <authorList>
            <person name="Brooks S."/>
            <person name="Weaver J.A."/>
            <person name="Klomchit A."/>
            <person name="Alharthi S.A."/>
            <person name="Onlamun T."/>
            <person name="Nurani R."/>
            <person name="Vong T.K."/>
            <person name="Alberti F."/>
            <person name="Greco C."/>
        </authorList>
    </citation>
    <scope>NUCLEOTIDE SEQUENCE [LARGE SCALE GENOMIC DNA]</scope>
    <source>
        <strain evidence="10">MFLUCC 19-0629</strain>
    </source>
</reference>